<feature type="compositionally biased region" description="Basic and acidic residues" evidence="1">
    <location>
        <begin position="300"/>
        <end position="339"/>
    </location>
</feature>
<name>A0ABQ9XAS3_9EUKA</name>
<feature type="region of interest" description="Disordered" evidence="1">
    <location>
        <begin position="46"/>
        <end position="65"/>
    </location>
</feature>
<comment type="caution">
    <text evidence="2">The sequence shown here is derived from an EMBL/GenBank/DDBJ whole genome shotgun (WGS) entry which is preliminary data.</text>
</comment>
<sequence>MVRTKRTPQELLRLYPTPLSEKRANLIRPKALWETARDLNLAQSSHALTDRSQRQHTVTLTPKNDSRDTRLTPLISIVIFSLIADSNRPDAKTAMTQFSSWIGMNGVRSLLILKQRSKEMFEMKITLVDDDLGASGSDHGDMNESGATAEHAFVLLVSFVITRIKRNKGKIRLPQPSANNPLHQLKDLHFLPPSSTFLASHLQTSLTPTLTSSPKKKINEVEEKLVNLINQIELTGGSIFRLWEMCLNETEPGVLFMSVEEVDSEEGEEHDEEEKMIAEFNAQAVELFLKITEEEEKRMIEEREKEKDHQQSDEEDRCRREQLKQERLERKRSQEGRKQKLEKKRKIAELTSQLMLMEKEEEQHQQIEANEKKKRIQKPSPQQQSISDAPAQDQQPEERTTRKKRQERRNSKE</sequence>
<evidence type="ECO:0000256" key="1">
    <source>
        <dbReference type="SAM" id="MobiDB-lite"/>
    </source>
</evidence>
<feature type="region of interest" description="Disordered" evidence="1">
    <location>
        <begin position="300"/>
        <end position="413"/>
    </location>
</feature>
<feature type="compositionally biased region" description="Low complexity" evidence="1">
    <location>
        <begin position="378"/>
        <end position="387"/>
    </location>
</feature>
<evidence type="ECO:0000313" key="3">
    <source>
        <dbReference type="Proteomes" id="UP001281761"/>
    </source>
</evidence>
<reference evidence="2 3" key="1">
    <citation type="journal article" date="2022" name="bioRxiv">
        <title>Genomics of Preaxostyla Flagellates Illuminates Evolutionary Transitions and the Path Towards Mitochondrial Loss.</title>
        <authorList>
            <person name="Novak L.V.F."/>
            <person name="Treitli S.C."/>
            <person name="Pyrih J."/>
            <person name="Halakuc P."/>
            <person name="Pipaliya S.V."/>
            <person name="Vacek V."/>
            <person name="Brzon O."/>
            <person name="Soukal P."/>
            <person name="Eme L."/>
            <person name="Dacks J.B."/>
            <person name="Karnkowska A."/>
            <person name="Elias M."/>
            <person name="Hampl V."/>
        </authorList>
    </citation>
    <scope>NUCLEOTIDE SEQUENCE [LARGE SCALE GENOMIC DNA]</scope>
    <source>
        <strain evidence="2">NAU3</strain>
        <tissue evidence="2">Gut</tissue>
    </source>
</reference>
<accession>A0ABQ9XAS3</accession>
<protein>
    <submittedName>
        <fullName evidence="2">Uncharacterized protein</fullName>
    </submittedName>
</protein>
<evidence type="ECO:0000313" key="2">
    <source>
        <dbReference type="EMBL" id="KAK2948330.1"/>
    </source>
</evidence>
<gene>
    <name evidence="2" type="ORF">BLNAU_16779</name>
</gene>
<keyword evidence="3" id="KW-1185">Reference proteome</keyword>
<feature type="compositionally biased region" description="Basic and acidic residues" evidence="1">
    <location>
        <begin position="357"/>
        <end position="371"/>
    </location>
</feature>
<dbReference type="Proteomes" id="UP001281761">
    <property type="component" value="Unassembled WGS sequence"/>
</dbReference>
<dbReference type="EMBL" id="JARBJD010000179">
    <property type="protein sequence ID" value="KAK2948330.1"/>
    <property type="molecule type" value="Genomic_DNA"/>
</dbReference>
<organism evidence="2 3">
    <name type="scientific">Blattamonas nauphoetae</name>
    <dbReference type="NCBI Taxonomy" id="2049346"/>
    <lineage>
        <taxon>Eukaryota</taxon>
        <taxon>Metamonada</taxon>
        <taxon>Preaxostyla</taxon>
        <taxon>Oxymonadida</taxon>
        <taxon>Blattamonas</taxon>
    </lineage>
</organism>
<proteinExistence type="predicted"/>